<comment type="function">
    <text evidence="2">Purine nucleoside enzyme that catalyzes the phosphorolysis of adenosine and inosine nucleosides, yielding D-ribose 1-phosphate and the respective free bases, adenine and hypoxanthine. Also catalyzes the phosphorolysis of S-methyl-5'-thioadenosine into adenine and S-methyl-5-thio-alpha-D-ribose 1-phosphate. Also has adenosine deaminase activity.</text>
</comment>
<keyword evidence="6" id="KW-0378">Hydrolase</keyword>
<evidence type="ECO:0000256" key="11">
    <source>
        <dbReference type="ARBA" id="ARBA00049893"/>
    </source>
</evidence>
<keyword evidence="14" id="KW-1185">Reference proteome</keyword>
<dbReference type="PANTHER" id="PTHR30616:SF2">
    <property type="entry name" value="PURINE NUCLEOSIDE PHOSPHORYLASE LACC1"/>
    <property type="match status" value="1"/>
</dbReference>
<dbReference type="GO" id="GO:0016787">
    <property type="term" value="F:hydrolase activity"/>
    <property type="evidence" value="ECO:0007669"/>
    <property type="project" value="UniProtKB-KW"/>
</dbReference>
<keyword evidence="7" id="KW-0862">Zinc</keyword>
<dbReference type="RefSeq" id="WP_106585473.1">
    <property type="nucleotide sequence ID" value="NZ_PYGA01000019.1"/>
</dbReference>
<dbReference type="OrthoDB" id="4279at2"/>
<dbReference type="InterPro" id="IPR011324">
    <property type="entry name" value="Cytotoxic_necrot_fac-like_cat"/>
</dbReference>
<reference evidence="13 14" key="1">
    <citation type="submission" date="2018-03" db="EMBL/GenBank/DDBJ databases">
        <title>Genomic Encyclopedia of Archaeal and Bacterial Type Strains, Phase II (KMG-II): from individual species to whole genera.</title>
        <authorList>
            <person name="Goeker M."/>
        </authorList>
    </citation>
    <scope>NUCLEOTIDE SEQUENCE [LARGE SCALE GENOMIC DNA]</scope>
    <source>
        <strain evidence="13 14">DSM 45312</strain>
    </source>
</reference>
<dbReference type="Gene3D" id="3.60.140.10">
    <property type="entry name" value="CNF1/YfiH-like putative cysteine hydrolases"/>
    <property type="match status" value="1"/>
</dbReference>
<evidence type="ECO:0000256" key="3">
    <source>
        <dbReference type="ARBA" id="ARBA00007353"/>
    </source>
</evidence>
<dbReference type="InterPro" id="IPR003730">
    <property type="entry name" value="Cu_polyphenol_OxRdtase"/>
</dbReference>
<keyword evidence="4" id="KW-0808">Transferase</keyword>
<accession>A0A2P8D3M7</accession>
<organism evidence="13 14">
    <name type="scientific">Murinocardiopsis flavida</name>
    <dbReference type="NCBI Taxonomy" id="645275"/>
    <lineage>
        <taxon>Bacteria</taxon>
        <taxon>Bacillati</taxon>
        <taxon>Actinomycetota</taxon>
        <taxon>Actinomycetes</taxon>
        <taxon>Streptosporangiales</taxon>
        <taxon>Nocardiopsidaceae</taxon>
        <taxon>Murinocardiopsis</taxon>
    </lineage>
</organism>
<keyword evidence="5" id="KW-0479">Metal-binding</keyword>
<comment type="catalytic activity">
    <reaction evidence="9">
        <text>adenosine + H2O + H(+) = inosine + NH4(+)</text>
        <dbReference type="Rhea" id="RHEA:24408"/>
        <dbReference type="ChEBI" id="CHEBI:15377"/>
        <dbReference type="ChEBI" id="CHEBI:15378"/>
        <dbReference type="ChEBI" id="CHEBI:16335"/>
        <dbReference type="ChEBI" id="CHEBI:17596"/>
        <dbReference type="ChEBI" id="CHEBI:28938"/>
        <dbReference type="EC" id="3.5.4.4"/>
    </reaction>
    <physiologicalReaction direction="left-to-right" evidence="9">
        <dbReference type="Rhea" id="RHEA:24409"/>
    </physiologicalReaction>
</comment>
<evidence type="ECO:0000256" key="6">
    <source>
        <dbReference type="ARBA" id="ARBA00022801"/>
    </source>
</evidence>
<evidence type="ECO:0000256" key="12">
    <source>
        <dbReference type="RuleBase" id="RU361274"/>
    </source>
</evidence>
<evidence type="ECO:0000256" key="9">
    <source>
        <dbReference type="ARBA" id="ARBA00047989"/>
    </source>
</evidence>
<comment type="similarity">
    <text evidence="3 12">Belongs to the purine nucleoside phosphorylase YfiH/LACC1 family.</text>
</comment>
<evidence type="ECO:0000256" key="5">
    <source>
        <dbReference type="ARBA" id="ARBA00022723"/>
    </source>
</evidence>
<evidence type="ECO:0000256" key="8">
    <source>
        <dbReference type="ARBA" id="ARBA00023008"/>
    </source>
</evidence>
<evidence type="ECO:0000256" key="10">
    <source>
        <dbReference type="ARBA" id="ARBA00048968"/>
    </source>
</evidence>
<keyword evidence="8" id="KW-0186">Copper</keyword>
<dbReference type="InterPro" id="IPR038371">
    <property type="entry name" value="Cu_polyphenol_OxRdtase_sf"/>
</dbReference>
<dbReference type="PANTHER" id="PTHR30616">
    <property type="entry name" value="UNCHARACTERIZED PROTEIN YFIH"/>
    <property type="match status" value="1"/>
</dbReference>
<comment type="caution">
    <text evidence="13">The sequence shown here is derived from an EMBL/GenBank/DDBJ whole genome shotgun (WGS) entry which is preliminary data.</text>
</comment>
<comment type="catalytic activity">
    <reaction evidence="1">
        <text>inosine + phosphate = alpha-D-ribose 1-phosphate + hypoxanthine</text>
        <dbReference type="Rhea" id="RHEA:27646"/>
        <dbReference type="ChEBI" id="CHEBI:17368"/>
        <dbReference type="ChEBI" id="CHEBI:17596"/>
        <dbReference type="ChEBI" id="CHEBI:43474"/>
        <dbReference type="ChEBI" id="CHEBI:57720"/>
        <dbReference type="EC" id="2.4.2.1"/>
    </reaction>
    <physiologicalReaction direction="left-to-right" evidence="1">
        <dbReference type="Rhea" id="RHEA:27647"/>
    </physiologicalReaction>
</comment>
<dbReference type="GO" id="GO:0005507">
    <property type="term" value="F:copper ion binding"/>
    <property type="evidence" value="ECO:0007669"/>
    <property type="project" value="TreeGrafter"/>
</dbReference>
<comment type="catalytic activity">
    <reaction evidence="10">
        <text>adenosine + phosphate = alpha-D-ribose 1-phosphate + adenine</text>
        <dbReference type="Rhea" id="RHEA:27642"/>
        <dbReference type="ChEBI" id="CHEBI:16335"/>
        <dbReference type="ChEBI" id="CHEBI:16708"/>
        <dbReference type="ChEBI" id="CHEBI:43474"/>
        <dbReference type="ChEBI" id="CHEBI:57720"/>
        <dbReference type="EC" id="2.4.2.1"/>
    </reaction>
    <physiologicalReaction direction="left-to-right" evidence="10">
        <dbReference type="Rhea" id="RHEA:27643"/>
    </physiologicalReaction>
</comment>
<protein>
    <recommendedName>
        <fullName evidence="12">Purine nucleoside phosphorylase</fullName>
    </recommendedName>
</protein>
<dbReference type="SUPFAM" id="SSF64438">
    <property type="entry name" value="CNF1/YfiH-like putative cysteine hydrolases"/>
    <property type="match status" value="1"/>
</dbReference>
<evidence type="ECO:0000313" key="13">
    <source>
        <dbReference type="EMBL" id="PSK91806.1"/>
    </source>
</evidence>
<dbReference type="GO" id="GO:0017061">
    <property type="term" value="F:S-methyl-5-thioadenosine phosphorylase activity"/>
    <property type="evidence" value="ECO:0007669"/>
    <property type="project" value="UniProtKB-EC"/>
</dbReference>
<gene>
    <name evidence="13" type="ORF">CLV63_11987</name>
</gene>
<dbReference type="NCBIfam" id="TIGR00726">
    <property type="entry name" value="peptidoglycan editing factor PgeF"/>
    <property type="match status" value="1"/>
</dbReference>
<sequence>MGGVIELAPGFHAGFTERAARNQAYGVGDAAALVDANRAEAAARFGFGAERIAWMNQVHGADVAVVAGPGLAGSVDAMVSTSPDVVLAALAADCLPLVAAAPAAGVIAAAHSGRAGTAAGVATAMVRSMAALGAAPDGIVVALGPAICGSCYEVPSAMRDEVAAAVPEAASLTRWGSTGVDMRAAVAAQLRAAGVGQVIDDARCTLEDPELFSHRRDAPTGRMAGYVWRA</sequence>
<evidence type="ECO:0000256" key="2">
    <source>
        <dbReference type="ARBA" id="ARBA00003215"/>
    </source>
</evidence>
<dbReference type="Pfam" id="PF02578">
    <property type="entry name" value="Cu-oxidase_4"/>
    <property type="match status" value="1"/>
</dbReference>
<dbReference type="AlphaFoldDB" id="A0A2P8D3M7"/>
<evidence type="ECO:0000313" key="14">
    <source>
        <dbReference type="Proteomes" id="UP000240542"/>
    </source>
</evidence>
<dbReference type="EMBL" id="PYGA01000019">
    <property type="protein sequence ID" value="PSK91806.1"/>
    <property type="molecule type" value="Genomic_DNA"/>
</dbReference>
<evidence type="ECO:0000256" key="1">
    <source>
        <dbReference type="ARBA" id="ARBA00000553"/>
    </source>
</evidence>
<dbReference type="Proteomes" id="UP000240542">
    <property type="component" value="Unassembled WGS sequence"/>
</dbReference>
<evidence type="ECO:0000256" key="7">
    <source>
        <dbReference type="ARBA" id="ARBA00022833"/>
    </source>
</evidence>
<evidence type="ECO:0000256" key="4">
    <source>
        <dbReference type="ARBA" id="ARBA00022679"/>
    </source>
</evidence>
<name>A0A2P8D3M7_9ACTN</name>
<comment type="catalytic activity">
    <reaction evidence="11">
        <text>S-methyl-5'-thioadenosine + phosphate = 5-(methylsulfanyl)-alpha-D-ribose 1-phosphate + adenine</text>
        <dbReference type="Rhea" id="RHEA:11852"/>
        <dbReference type="ChEBI" id="CHEBI:16708"/>
        <dbReference type="ChEBI" id="CHEBI:17509"/>
        <dbReference type="ChEBI" id="CHEBI:43474"/>
        <dbReference type="ChEBI" id="CHEBI:58533"/>
        <dbReference type="EC" id="2.4.2.28"/>
    </reaction>
    <physiologicalReaction direction="left-to-right" evidence="11">
        <dbReference type="Rhea" id="RHEA:11853"/>
    </physiologicalReaction>
</comment>
<proteinExistence type="inferred from homology"/>
<dbReference type="CDD" id="cd16833">
    <property type="entry name" value="YfiH"/>
    <property type="match status" value="1"/>
</dbReference>